<protein>
    <submittedName>
        <fullName evidence="6">Transcriptional regulator, TetR family</fullName>
    </submittedName>
</protein>
<proteinExistence type="predicted"/>
<dbReference type="PANTHER" id="PTHR30055">
    <property type="entry name" value="HTH-TYPE TRANSCRIPTIONAL REGULATOR RUTR"/>
    <property type="match status" value="1"/>
</dbReference>
<dbReference type="PROSITE" id="PS50977">
    <property type="entry name" value="HTH_TETR_2"/>
    <property type="match status" value="1"/>
</dbReference>
<name>W6K141_9MICO</name>
<dbReference type="InterPro" id="IPR050109">
    <property type="entry name" value="HTH-type_TetR-like_transc_reg"/>
</dbReference>
<evidence type="ECO:0000256" key="2">
    <source>
        <dbReference type="ARBA" id="ARBA00023125"/>
    </source>
</evidence>
<evidence type="ECO:0000259" key="5">
    <source>
        <dbReference type="PROSITE" id="PS50977"/>
    </source>
</evidence>
<dbReference type="Proteomes" id="UP000035763">
    <property type="component" value="Unassembled WGS sequence"/>
</dbReference>
<evidence type="ECO:0000313" key="7">
    <source>
        <dbReference type="Proteomes" id="UP000035763"/>
    </source>
</evidence>
<evidence type="ECO:0000256" key="3">
    <source>
        <dbReference type="ARBA" id="ARBA00023163"/>
    </source>
</evidence>
<keyword evidence="7" id="KW-1185">Reference proteome</keyword>
<dbReference type="SUPFAM" id="SSF48498">
    <property type="entry name" value="Tetracyclin repressor-like, C-terminal domain"/>
    <property type="match status" value="1"/>
</dbReference>
<dbReference type="Gene3D" id="1.10.357.10">
    <property type="entry name" value="Tetracycline Repressor, domain 2"/>
    <property type="match status" value="1"/>
</dbReference>
<dbReference type="InterPro" id="IPR001647">
    <property type="entry name" value="HTH_TetR"/>
</dbReference>
<comment type="caution">
    <text evidence="6">The sequence shown here is derived from an EMBL/GenBank/DDBJ whole genome shotgun (WGS) entry which is preliminary data.</text>
</comment>
<dbReference type="Pfam" id="PF00440">
    <property type="entry name" value="TetR_N"/>
    <property type="match status" value="1"/>
</dbReference>
<keyword evidence="3" id="KW-0804">Transcription</keyword>
<feature type="DNA-binding region" description="H-T-H motif" evidence="4">
    <location>
        <begin position="35"/>
        <end position="54"/>
    </location>
</feature>
<evidence type="ECO:0000256" key="1">
    <source>
        <dbReference type="ARBA" id="ARBA00023015"/>
    </source>
</evidence>
<dbReference type="InterPro" id="IPR004111">
    <property type="entry name" value="Repressor_TetR_C"/>
</dbReference>
<dbReference type="InterPro" id="IPR009057">
    <property type="entry name" value="Homeodomain-like_sf"/>
</dbReference>
<dbReference type="EMBL" id="CAJA01000419">
    <property type="protein sequence ID" value="CCH74740.1"/>
    <property type="molecule type" value="Genomic_DNA"/>
</dbReference>
<dbReference type="AlphaFoldDB" id="W6K141"/>
<keyword evidence="2 4" id="KW-0238">DNA-binding</keyword>
<dbReference type="GO" id="GO:0000976">
    <property type="term" value="F:transcription cis-regulatory region binding"/>
    <property type="evidence" value="ECO:0007669"/>
    <property type="project" value="TreeGrafter"/>
</dbReference>
<sequence>MWAPSTKVGRTGATATTVTEAAVALADEHGLEALTMRAVAERVGVGAMTLYGYVPGKSELLELMLDAVAGTTYEVGARPGDQDGWQGALRHIAERNYSHALAHGWSVEVPPGRPILGPGVCLKYEAELTPLDGIGLSDEAMDHVVSTVVNMATGAARWQLGLDRVRAASQLSDDRWWALSQPVLAAVMEGLQLPISTRVGNSIASAGDPHASLVAGVELLIAGLGSRPGPGL</sequence>
<accession>W6K141</accession>
<evidence type="ECO:0000256" key="4">
    <source>
        <dbReference type="PROSITE-ProRule" id="PRU00335"/>
    </source>
</evidence>
<dbReference type="Gene3D" id="1.10.10.60">
    <property type="entry name" value="Homeodomain-like"/>
    <property type="match status" value="1"/>
</dbReference>
<evidence type="ECO:0000313" key="6">
    <source>
        <dbReference type="EMBL" id="CCH74740.1"/>
    </source>
</evidence>
<dbReference type="PANTHER" id="PTHR30055:SF151">
    <property type="entry name" value="TRANSCRIPTIONAL REGULATORY PROTEIN"/>
    <property type="match status" value="1"/>
</dbReference>
<dbReference type="GO" id="GO:0045892">
    <property type="term" value="P:negative regulation of DNA-templated transcription"/>
    <property type="evidence" value="ECO:0007669"/>
    <property type="project" value="InterPro"/>
</dbReference>
<dbReference type="STRING" id="1193182.BN11_4760004"/>
<keyword evidence="1" id="KW-0805">Transcription regulation</keyword>
<dbReference type="SUPFAM" id="SSF46689">
    <property type="entry name" value="Homeodomain-like"/>
    <property type="match status" value="1"/>
</dbReference>
<gene>
    <name evidence="6" type="ORF">BN11_4760004</name>
</gene>
<reference evidence="6 7" key="1">
    <citation type="journal article" date="2013" name="ISME J.">
        <title>A metabolic model for members of the genus Tetrasphaera involved in enhanced biological phosphorus removal.</title>
        <authorList>
            <person name="Kristiansen R."/>
            <person name="Nguyen H.T.T."/>
            <person name="Saunders A.M."/>
            <person name="Nielsen J.L."/>
            <person name="Wimmer R."/>
            <person name="Le V.Q."/>
            <person name="McIlroy S.J."/>
            <person name="Petrovski S."/>
            <person name="Seviour R.J."/>
            <person name="Calteau A."/>
            <person name="Nielsen K.L."/>
            <person name="Nielsen P.H."/>
        </authorList>
    </citation>
    <scope>NUCLEOTIDE SEQUENCE [LARGE SCALE GENOMIC DNA]</scope>
    <source>
        <strain evidence="6 7">Ben110</strain>
    </source>
</reference>
<organism evidence="6 7">
    <name type="scientific">Nostocoides australiense Ben110</name>
    <dbReference type="NCBI Taxonomy" id="1193182"/>
    <lineage>
        <taxon>Bacteria</taxon>
        <taxon>Bacillati</taxon>
        <taxon>Actinomycetota</taxon>
        <taxon>Actinomycetes</taxon>
        <taxon>Micrococcales</taxon>
        <taxon>Intrasporangiaceae</taxon>
        <taxon>Nostocoides</taxon>
    </lineage>
</organism>
<dbReference type="Pfam" id="PF02909">
    <property type="entry name" value="TetR_C_1"/>
    <property type="match status" value="1"/>
</dbReference>
<dbReference type="InterPro" id="IPR036271">
    <property type="entry name" value="Tet_transcr_reg_TetR-rel_C_sf"/>
</dbReference>
<feature type="domain" description="HTH tetR-type" evidence="5">
    <location>
        <begin position="12"/>
        <end position="72"/>
    </location>
</feature>
<dbReference type="GO" id="GO:0003700">
    <property type="term" value="F:DNA-binding transcription factor activity"/>
    <property type="evidence" value="ECO:0007669"/>
    <property type="project" value="TreeGrafter"/>
</dbReference>